<dbReference type="Proteomes" id="UP000176944">
    <property type="component" value="Chromosome"/>
</dbReference>
<protein>
    <submittedName>
        <fullName evidence="1">Sulfotransferase</fullName>
    </submittedName>
</protein>
<proteinExistence type="predicted"/>
<dbReference type="PANTHER" id="PTHR33844:SF1">
    <property type="entry name" value="SULFOTRANSFERASE DOMAIN-CONTAINING PROTEIN"/>
    <property type="match status" value="1"/>
</dbReference>
<name>A0A1D9G0W1_MOOP1</name>
<reference evidence="2" key="1">
    <citation type="submission" date="2016-10" db="EMBL/GenBank/DDBJ databases">
        <title>Comparative genomics uncovers the prolific and rare metabolic potential of the cyanobacterial genus Moorea.</title>
        <authorList>
            <person name="Leao T."/>
            <person name="Castelao G."/>
            <person name="Korobeynikov A."/>
            <person name="Monroe E.A."/>
            <person name="Podell S."/>
            <person name="Glukhov E."/>
            <person name="Allen E."/>
            <person name="Gerwick W.H."/>
            <person name="Gerwick L."/>
        </authorList>
    </citation>
    <scope>NUCLEOTIDE SEQUENCE [LARGE SCALE GENOMIC DNA]</scope>
    <source>
        <strain evidence="2">JHB</strain>
    </source>
</reference>
<dbReference type="Pfam" id="PF13469">
    <property type="entry name" value="Sulfotransfer_3"/>
    <property type="match status" value="1"/>
</dbReference>
<dbReference type="AlphaFoldDB" id="A0A1D9G0W1"/>
<organism evidence="1 2">
    <name type="scientific">Moorena producens (strain JHB)</name>
    <dbReference type="NCBI Taxonomy" id="1454205"/>
    <lineage>
        <taxon>Bacteria</taxon>
        <taxon>Bacillati</taxon>
        <taxon>Cyanobacteriota</taxon>
        <taxon>Cyanophyceae</taxon>
        <taxon>Coleofasciculales</taxon>
        <taxon>Coleofasciculaceae</taxon>
        <taxon>Moorena</taxon>
    </lineage>
</organism>
<dbReference type="SUPFAM" id="SSF52540">
    <property type="entry name" value="P-loop containing nucleoside triphosphate hydrolases"/>
    <property type="match status" value="1"/>
</dbReference>
<dbReference type="PANTHER" id="PTHR33844">
    <property type="entry name" value="SULFOTRANSFER_1 DOMAIN-CONTAINING PROTEIN"/>
    <property type="match status" value="1"/>
</dbReference>
<accession>A0A1D9G0W1</accession>
<dbReference type="EMBL" id="CP017708">
    <property type="protein sequence ID" value="AOY81256.1"/>
    <property type="molecule type" value="Genomic_DNA"/>
</dbReference>
<dbReference type="InterPro" id="IPR027417">
    <property type="entry name" value="P-loop_NTPase"/>
</dbReference>
<evidence type="ECO:0000313" key="2">
    <source>
        <dbReference type="Proteomes" id="UP000176944"/>
    </source>
</evidence>
<gene>
    <name evidence="1" type="ORF">BJP36_16450</name>
</gene>
<dbReference type="Gene3D" id="3.40.50.300">
    <property type="entry name" value="P-loop containing nucleotide triphosphate hydrolases"/>
    <property type="match status" value="1"/>
</dbReference>
<evidence type="ECO:0000313" key="1">
    <source>
        <dbReference type="EMBL" id="AOY81256.1"/>
    </source>
</evidence>
<sequence>MNAKIHKINRKTKIHPLGIAAPTDFEFDEGEDIAVETLLKNPHISLYCLDPDERRVILVETPEDVVLSDFPFYYSAQYEQAVRLVTLSYDRLHDIADKIDFDSQQLILIYSVGRCGSTLLSSALNQVNNITVFSEPDVYSQLVRQRQWNGNNDALISQLLVSCTKLLCRQSTPKISDRRWVIKLRSYGIELADLLANNFPQAKILFLYRQIETWIPSSLRASIGEIPDTPESLESMQKAVGNLVSLIARFPEPNRPLSYIEILTVTWLSVLECLQRLHQQGYPPFIINFEDLIATPNSVIKQIFDFCDLPHNNLSQILKVFTQDSQSSTALSWENLQRTQPQLTPEQLEQYLREATSLVNCYTNFKNTELLTSKSLISSSSLLTDEI</sequence>